<reference evidence="4 5" key="1">
    <citation type="submission" date="2020-07" db="EMBL/GenBank/DDBJ databases">
        <authorList>
            <person name="Feng H."/>
        </authorList>
    </citation>
    <scope>NUCLEOTIDE SEQUENCE [LARGE SCALE GENOMIC DNA]</scope>
    <source>
        <strain evidence="5">s-11</strain>
    </source>
</reference>
<proteinExistence type="inferred from homology"/>
<dbReference type="PANTHER" id="PTHR30508:SF1">
    <property type="entry name" value="UPF0051 PROTEIN ABCI8, CHLOROPLASTIC-RELATED"/>
    <property type="match status" value="1"/>
</dbReference>
<feature type="domain" description="SUF system FeS cluster assembly SufBD N-terminal" evidence="3">
    <location>
        <begin position="21"/>
        <end position="171"/>
    </location>
</feature>
<dbReference type="InterPro" id="IPR011542">
    <property type="entry name" value="SUF_FeS_clus_asmbl_SufD"/>
</dbReference>
<dbReference type="OrthoDB" id="9803529at2"/>
<organism evidence="4 5">
    <name type="scientific">Thermoactinomyces daqus</name>
    <dbReference type="NCBI Taxonomy" id="1329516"/>
    <lineage>
        <taxon>Bacteria</taxon>
        <taxon>Bacillati</taxon>
        <taxon>Bacillota</taxon>
        <taxon>Bacilli</taxon>
        <taxon>Bacillales</taxon>
        <taxon>Thermoactinomycetaceae</taxon>
        <taxon>Thermoactinomyces</taxon>
    </lineage>
</organism>
<evidence type="ECO:0000313" key="5">
    <source>
        <dbReference type="Proteomes" id="UP000530514"/>
    </source>
</evidence>
<evidence type="ECO:0000313" key="4">
    <source>
        <dbReference type="EMBL" id="MBA4544458.1"/>
    </source>
</evidence>
<evidence type="ECO:0000259" key="3">
    <source>
        <dbReference type="Pfam" id="PF19295"/>
    </source>
</evidence>
<accession>A0A7W1XD75</accession>
<dbReference type="InterPro" id="IPR045595">
    <property type="entry name" value="SufBD_N"/>
</dbReference>
<evidence type="ECO:0000259" key="2">
    <source>
        <dbReference type="Pfam" id="PF01458"/>
    </source>
</evidence>
<dbReference type="EMBL" id="JACEIP010000041">
    <property type="protein sequence ID" value="MBA4544458.1"/>
    <property type="molecule type" value="Genomic_DNA"/>
</dbReference>
<name>A0A7W1XD75_9BACL</name>
<dbReference type="Proteomes" id="UP000530514">
    <property type="component" value="Unassembled WGS sequence"/>
</dbReference>
<dbReference type="PANTHER" id="PTHR30508">
    <property type="entry name" value="FES CLUSTER ASSEMBLY PROTEIN SUF"/>
    <property type="match status" value="1"/>
</dbReference>
<dbReference type="InterPro" id="IPR000825">
    <property type="entry name" value="SUF_FeS_clus_asmbl_SufBD_core"/>
</dbReference>
<feature type="domain" description="SUF system FeS cluster assembly SufBD core" evidence="2">
    <location>
        <begin position="176"/>
        <end position="408"/>
    </location>
</feature>
<comment type="caution">
    <text evidence="4">The sequence shown here is derived from an EMBL/GenBank/DDBJ whole genome shotgun (WGS) entry which is preliminary data.</text>
</comment>
<dbReference type="InterPro" id="IPR055346">
    <property type="entry name" value="Fe-S_cluster_assembly_SufBD"/>
</dbReference>
<evidence type="ECO:0000256" key="1">
    <source>
        <dbReference type="ARBA" id="ARBA00043967"/>
    </source>
</evidence>
<dbReference type="Pfam" id="PF01458">
    <property type="entry name" value="SUFBD_core"/>
    <property type="match status" value="1"/>
</dbReference>
<dbReference type="RefSeq" id="WP_033099612.1">
    <property type="nucleotide sequence ID" value="NZ_JACEIP010000041.1"/>
</dbReference>
<dbReference type="NCBIfam" id="TIGR01981">
    <property type="entry name" value="sufD"/>
    <property type="match status" value="1"/>
</dbReference>
<dbReference type="Pfam" id="PF19295">
    <property type="entry name" value="SufBD_N"/>
    <property type="match status" value="1"/>
</dbReference>
<dbReference type="AlphaFoldDB" id="A0A7W1XD75"/>
<dbReference type="GO" id="GO:0016226">
    <property type="term" value="P:iron-sulfur cluster assembly"/>
    <property type="evidence" value="ECO:0007669"/>
    <property type="project" value="InterPro"/>
</dbReference>
<dbReference type="SUPFAM" id="SSF101960">
    <property type="entry name" value="Stabilizer of iron transporter SufD"/>
    <property type="match status" value="1"/>
</dbReference>
<sequence length="439" mass="48496">MSVETRMLFDENVVTEVSKKQQEPEWMLQSRLEALRAAARLPLPQLQKTNIDRWNFTDFNPYKDEAPIKELSELPENIARFLVEQENSGLFIQKNSSVIFQNLSAELADKGIIFTDLATAARDHEELVKVYFMNEGVKRDEHQLTALHAALFSGGIFLYIPRGVEVTVPLQAMFWLSGGKNGMLPHVLLVAEDHSRVDFVANFVSDPDDGGAVSNSVIEAFVGANADVRIATVNTLGESVVDVIYRRSVVDRDGRLEWIVADLSDGRLISDNTSALRGEGGSVNVKAVVLGTGEMRGNVTSYIRHLARNTASEINARSVMKDQASSILNSITKIEKGASKSDGQQSGKVLMLGEKARGDANPILLIDENDVAAGHAASVGRIDPLQLYYLMSRGISRTEAERLIIYGFLDTVLSQIPSEALRKSIHRVIERKFANEKRS</sequence>
<comment type="similarity">
    <text evidence="1">Belongs to the iron-sulfur cluster assembly SufBD family.</text>
</comment>
<protein>
    <submittedName>
        <fullName evidence="4">Fe-S cluster assembly protein SufD</fullName>
    </submittedName>
</protein>
<gene>
    <name evidence="4" type="primary">sufD</name>
    <name evidence="4" type="ORF">H1164_16615</name>
</gene>
<keyword evidence="5" id="KW-1185">Reference proteome</keyword>
<dbReference type="InterPro" id="IPR037284">
    <property type="entry name" value="SUF_FeS_clus_asmbl_SufBD_sf"/>
</dbReference>